<organism evidence="1 3">
    <name type="scientific">Zophobas morio</name>
    <dbReference type="NCBI Taxonomy" id="2755281"/>
    <lineage>
        <taxon>Eukaryota</taxon>
        <taxon>Metazoa</taxon>
        <taxon>Ecdysozoa</taxon>
        <taxon>Arthropoda</taxon>
        <taxon>Hexapoda</taxon>
        <taxon>Insecta</taxon>
        <taxon>Pterygota</taxon>
        <taxon>Neoptera</taxon>
        <taxon>Endopterygota</taxon>
        <taxon>Coleoptera</taxon>
        <taxon>Polyphaga</taxon>
        <taxon>Cucujiformia</taxon>
        <taxon>Tenebrionidae</taxon>
        <taxon>Zophobas</taxon>
    </lineage>
</organism>
<protein>
    <submittedName>
        <fullName evidence="1">Uncharacterized protein</fullName>
    </submittedName>
</protein>
<proteinExistence type="predicted"/>
<dbReference type="SUPFAM" id="SSF56672">
    <property type="entry name" value="DNA/RNA polymerases"/>
    <property type="match status" value="1"/>
</dbReference>
<evidence type="ECO:0000313" key="2">
    <source>
        <dbReference type="EMBL" id="KAJ3663605.1"/>
    </source>
</evidence>
<dbReference type="GO" id="GO:0071897">
    <property type="term" value="P:DNA biosynthetic process"/>
    <property type="evidence" value="ECO:0007669"/>
    <property type="project" value="UniProtKB-ARBA"/>
</dbReference>
<name>A0AA38MJ08_9CUCU</name>
<dbReference type="AlphaFoldDB" id="A0AA38MJ08"/>
<dbReference type="Proteomes" id="UP001168821">
    <property type="component" value="Unassembled WGS sequence"/>
</dbReference>
<accession>A0AA38MJ08</accession>
<keyword evidence="3" id="KW-1185">Reference proteome</keyword>
<evidence type="ECO:0000313" key="3">
    <source>
        <dbReference type="Proteomes" id="UP001168821"/>
    </source>
</evidence>
<comment type="caution">
    <text evidence="1">The sequence shown here is derived from an EMBL/GenBank/DDBJ whole genome shotgun (WGS) entry which is preliminary data.</text>
</comment>
<evidence type="ECO:0000313" key="1">
    <source>
        <dbReference type="EMBL" id="KAJ3658056.1"/>
    </source>
</evidence>
<sequence>MIFRKLIIHDYFDETNTGNQNCKPDMEDIIKLTVGLRFDEEESVKIKAAKIEFQVRMEQSWFRPSQNPYSLYQVKKKQPGEWRPYGEYRRFNSVTVPKDTIVDCLSSSP</sequence>
<reference evidence="1" key="1">
    <citation type="journal article" date="2023" name="G3 (Bethesda)">
        <title>Whole genome assemblies of Zophobas morio and Tenebrio molitor.</title>
        <authorList>
            <person name="Kaur S."/>
            <person name="Stinson S.A."/>
            <person name="diCenzo G.C."/>
        </authorList>
    </citation>
    <scope>NUCLEOTIDE SEQUENCE</scope>
    <source>
        <strain evidence="1">QUZm001</strain>
    </source>
</reference>
<dbReference type="Gene3D" id="3.10.10.10">
    <property type="entry name" value="HIV Type 1 Reverse Transcriptase, subunit A, domain 1"/>
    <property type="match status" value="1"/>
</dbReference>
<gene>
    <name evidence="2" type="ORF">Zmor_007852</name>
    <name evidence="1" type="ORF">Zmor_009822</name>
</gene>
<dbReference type="InterPro" id="IPR043502">
    <property type="entry name" value="DNA/RNA_pol_sf"/>
</dbReference>
<dbReference type="EMBL" id="JALNTZ010000002">
    <property type="protein sequence ID" value="KAJ3663605.1"/>
    <property type="molecule type" value="Genomic_DNA"/>
</dbReference>
<dbReference type="EMBL" id="JALNTZ010000003">
    <property type="protein sequence ID" value="KAJ3658056.1"/>
    <property type="molecule type" value="Genomic_DNA"/>
</dbReference>